<accession>A0A919W1V9</accession>
<evidence type="ECO:0000313" key="1">
    <source>
        <dbReference type="EMBL" id="GIM76873.1"/>
    </source>
</evidence>
<evidence type="ECO:0000313" key="2">
    <source>
        <dbReference type="Proteomes" id="UP000680865"/>
    </source>
</evidence>
<sequence>MTNRALDVNAPLSWRNWDTPREVSVGRFVEIAMYTDAHPTGENVEAGPYSALITFSNFFGHAPQLGIVLRMAYGVALDDPHGLNADDLGSKTRDKAYHGGDIYDELAALLSLALGIRCQSGGEIRRWDIASDPLGRHFEWHHAKPYLPPPSMQGSVLPHAAGDVNLAEAQPYLAAYRALTARKATAVVRAARLYQQALWISDSDPSMAWILLVSAIEVAAENRSNIPALNIERLRLSWPEMGAVLESVDPKQRDAIADLLGPTVKVGAKFLQFLAEFMPGPPEIRPSEYGKVDWVRMHDHLVLVYRYRSLALHAGKPFPYPMCQPPHVLEEGVPLEVPLGLSSQIGGSAWLARDTPMLLHVFEYLTRVALQKWWLA</sequence>
<dbReference type="EMBL" id="BOQP01000028">
    <property type="protein sequence ID" value="GIM76873.1"/>
    <property type="molecule type" value="Genomic_DNA"/>
</dbReference>
<dbReference type="AlphaFoldDB" id="A0A919W1V9"/>
<organism evidence="1 2">
    <name type="scientific">Winogradskya consettensis</name>
    <dbReference type="NCBI Taxonomy" id="113560"/>
    <lineage>
        <taxon>Bacteria</taxon>
        <taxon>Bacillati</taxon>
        <taxon>Actinomycetota</taxon>
        <taxon>Actinomycetes</taxon>
        <taxon>Micromonosporales</taxon>
        <taxon>Micromonosporaceae</taxon>
        <taxon>Winogradskya</taxon>
    </lineage>
</organism>
<gene>
    <name evidence="1" type="ORF">Aco04nite_52600</name>
</gene>
<name>A0A919W1V9_9ACTN</name>
<proteinExistence type="predicted"/>
<dbReference type="Proteomes" id="UP000680865">
    <property type="component" value="Unassembled WGS sequence"/>
</dbReference>
<dbReference type="RefSeq" id="WP_212999887.1">
    <property type="nucleotide sequence ID" value="NZ_BAAATW010000005.1"/>
</dbReference>
<protein>
    <submittedName>
        <fullName evidence="1">Uncharacterized protein</fullName>
    </submittedName>
</protein>
<keyword evidence="2" id="KW-1185">Reference proteome</keyword>
<reference evidence="1" key="1">
    <citation type="submission" date="2021-03" db="EMBL/GenBank/DDBJ databases">
        <title>Whole genome shotgun sequence of Actinoplanes consettensis NBRC 14913.</title>
        <authorList>
            <person name="Komaki H."/>
            <person name="Tamura T."/>
        </authorList>
    </citation>
    <scope>NUCLEOTIDE SEQUENCE</scope>
    <source>
        <strain evidence="1">NBRC 14913</strain>
    </source>
</reference>
<comment type="caution">
    <text evidence="1">The sequence shown here is derived from an EMBL/GenBank/DDBJ whole genome shotgun (WGS) entry which is preliminary data.</text>
</comment>